<evidence type="ECO:0000256" key="1">
    <source>
        <dbReference type="SAM" id="SignalP"/>
    </source>
</evidence>
<name>A0AA44U7N0_NEIGO</name>
<organism evidence="2 3">
    <name type="scientific">Neisseria gonorrhoeae 3502</name>
    <dbReference type="NCBI Taxonomy" id="1193404"/>
    <lineage>
        <taxon>Bacteria</taxon>
        <taxon>Pseudomonadati</taxon>
        <taxon>Pseudomonadota</taxon>
        <taxon>Betaproteobacteria</taxon>
        <taxon>Neisseriales</taxon>
        <taxon>Neisseriaceae</taxon>
        <taxon>Neisseria</taxon>
    </lineage>
</organism>
<dbReference type="GeneID" id="66753202"/>
<comment type="caution">
    <text evidence="2">The sequence shown here is derived from an EMBL/GenBank/DDBJ whole genome shotgun (WGS) entry which is preliminary data.</text>
</comment>
<dbReference type="AlphaFoldDB" id="A0AA44U7N0"/>
<dbReference type="Pfam" id="PF07239">
    <property type="entry name" value="OpcA"/>
    <property type="match status" value="1"/>
</dbReference>
<proteinExistence type="predicted"/>
<dbReference type="GO" id="GO:0004190">
    <property type="term" value="F:aspartic-type endopeptidase activity"/>
    <property type="evidence" value="ECO:0007669"/>
    <property type="project" value="InterPro"/>
</dbReference>
<protein>
    <submittedName>
        <fullName evidence="2">Membrane protein</fullName>
    </submittedName>
</protein>
<evidence type="ECO:0000313" key="3">
    <source>
        <dbReference type="Proteomes" id="UP000223296"/>
    </source>
</evidence>
<dbReference type="Proteomes" id="UP000223296">
    <property type="component" value="Unassembled WGS sequence"/>
</dbReference>
<reference evidence="2 3" key="1">
    <citation type="submission" date="2013-08" db="EMBL/GenBank/DDBJ databases">
        <authorList>
            <person name="Trees D."/>
        </authorList>
    </citation>
    <scope>NUCLEOTIDE SEQUENCE [LARGE SCALE GENOMIC DNA]</scope>
    <source>
        <strain evidence="2 3">3502</strain>
    </source>
</reference>
<gene>
    <name evidence="2" type="ORF">N776_04830</name>
</gene>
<dbReference type="InterPro" id="IPR009876">
    <property type="entry name" value="OM_adhesin_OpcA"/>
</dbReference>
<dbReference type="InterPro" id="IPR020080">
    <property type="entry name" value="OM_adhesin/peptidase_omptin"/>
</dbReference>
<dbReference type="Gene3D" id="2.40.128.100">
    <property type="entry name" value="OPCA outer membrane adhesin/invasin"/>
    <property type="match status" value="1"/>
</dbReference>
<accession>A0AA44U7N0</accession>
<evidence type="ECO:0000313" key="2">
    <source>
        <dbReference type="EMBL" id="PHJ34822.1"/>
    </source>
</evidence>
<sequence length="263" mass="28865">MKKALLALTIAAISGTAMAQLPDFLGKGEYTVRTDISKQTLKNADLKEKHKVQKNIGFRADMPFDDIHHGMRFEVSHSRDKKDMYVVTESTTKPFGKDVKEKRTDVYAGYTYTQPLSEATKLRAGLGLGYEKYKDAVANEKGTVSTEREAFYTKAHADLTSDLGGGWYLNPWAEVKVDLDAKLKHNATVAGASADINAKTRGWGVGVGANIGKQITDTVGIEAGPFYKHRHFKASGSFVLDGGNIRVDPTKINEYGVRVGVKF</sequence>
<dbReference type="RefSeq" id="WP_003691110.1">
    <property type="nucleotide sequence ID" value="NZ_AVBE01000002.1"/>
</dbReference>
<keyword evidence="1" id="KW-0732">Signal</keyword>
<feature type="signal peptide" evidence="1">
    <location>
        <begin position="1"/>
        <end position="19"/>
    </location>
</feature>
<feature type="chain" id="PRO_5041298810" evidence="1">
    <location>
        <begin position="20"/>
        <end position="263"/>
    </location>
</feature>
<dbReference type="SUPFAM" id="SSF69917">
    <property type="entry name" value="OMPT-like"/>
    <property type="match status" value="1"/>
</dbReference>
<dbReference type="EMBL" id="AVBE01000002">
    <property type="protein sequence ID" value="PHJ34822.1"/>
    <property type="molecule type" value="Genomic_DNA"/>
</dbReference>